<protein>
    <recommendedName>
        <fullName evidence="1">YitH/HolE acetyltransferase (GNAT) domain-containing protein</fullName>
    </recommendedName>
</protein>
<sequence length="142" mass="15251">MCPDRESLRDPFELDRAAYGVDRSRLLERLVAEGVGEPLVAGSERGDASGYALARPGRAATYVGPVIGDDSRSIGRLAEGMLARFAGQEVCLDRHRGGHLEPELLAQRGLTLRRSLFRMYHGARLDAGTARSIGASAGPEFG</sequence>
<dbReference type="EMBL" id="VBOT01000062">
    <property type="protein sequence ID" value="TMQ51661.1"/>
    <property type="molecule type" value="Genomic_DNA"/>
</dbReference>
<dbReference type="InterPro" id="IPR041496">
    <property type="entry name" value="YitH/HolE_GNAT"/>
</dbReference>
<comment type="caution">
    <text evidence="2">The sequence shown here is derived from an EMBL/GenBank/DDBJ whole genome shotgun (WGS) entry which is preliminary data.</text>
</comment>
<accession>A0A538SJX4</accession>
<name>A0A538SJX4_UNCEI</name>
<dbReference type="Gene3D" id="3.40.630.90">
    <property type="match status" value="1"/>
</dbReference>
<dbReference type="AlphaFoldDB" id="A0A538SJX4"/>
<feature type="domain" description="YitH/HolE acetyltransferase (GNAT)" evidence="1">
    <location>
        <begin position="13"/>
        <end position="124"/>
    </location>
</feature>
<dbReference type="Pfam" id="PF18014">
    <property type="entry name" value="Acetyltransf_18"/>
    <property type="match status" value="1"/>
</dbReference>
<evidence type="ECO:0000313" key="3">
    <source>
        <dbReference type="Proteomes" id="UP000320184"/>
    </source>
</evidence>
<organism evidence="2 3">
    <name type="scientific">Eiseniibacteriota bacterium</name>
    <dbReference type="NCBI Taxonomy" id="2212470"/>
    <lineage>
        <taxon>Bacteria</taxon>
        <taxon>Candidatus Eiseniibacteriota</taxon>
    </lineage>
</organism>
<evidence type="ECO:0000259" key="1">
    <source>
        <dbReference type="Pfam" id="PF18014"/>
    </source>
</evidence>
<proteinExistence type="predicted"/>
<evidence type="ECO:0000313" key="2">
    <source>
        <dbReference type="EMBL" id="TMQ51661.1"/>
    </source>
</evidence>
<dbReference type="Proteomes" id="UP000320184">
    <property type="component" value="Unassembled WGS sequence"/>
</dbReference>
<reference evidence="2 3" key="1">
    <citation type="journal article" date="2019" name="Nat. Microbiol.">
        <title>Mediterranean grassland soil C-N compound turnover is dependent on rainfall and depth, and is mediated by genomically divergent microorganisms.</title>
        <authorList>
            <person name="Diamond S."/>
            <person name="Andeer P.F."/>
            <person name="Li Z."/>
            <person name="Crits-Christoph A."/>
            <person name="Burstein D."/>
            <person name="Anantharaman K."/>
            <person name="Lane K.R."/>
            <person name="Thomas B.C."/>
            <person name="Pan C."/>
            <person name="Northen T.R."/>
            <person name="Banfield J.F."/>
        </authorList>
    </citation>
    <scope>NUCLEOTIDE SEQUENCE [LARGE SCALE GENOMIC DNA]</scope>
    <source>
        <strain evidence="2">WS_3</strain>
    </source>
</reference>
<gene>
    <name evidence="2" type="ORF">E6K73_05280</name>
</gene>